<evidence type="ECO:0000256" key="2">
    <source>
        <dbReference type="ARBA" id="ARBA00022485"/>
    </source>
</evidence>
<protein>
    <recommendedName>
        <fullName evidence="7">Radical SAM core domain-containing protein</fullName>
    </recommendedName>
</protein>
<dbReference type="EMBL" id="RAPN01000002">
    <property type="protein sequence ID" value="RKD88199.1"/>
    <property type="molecule type" value="Genomic_DNA"/>
</dbReference>
<evidence type="ECO:0000313" key="8">
    <source>
        <dbReference type="EMBL" id="RKD88199.1"/>
    </source>
</evidence>
<reference evidence="8 9" key="1">
    <citation type="submission" date="2018-09" db="EMBL/GenBank/DDBJ databases">
        <title>Genomic Encyclopedia of Archaeal and Bacterial Type Strains, Phase II (KMG-II): from individual species to whole genera.</title>
        <authorList>
            <person name="Goeker M."/>
        </authorList>
    </citation>
    <scope>NUCLEOTIDE SEQUENCE [LARGE SCALE GENOMIC DNA]</scope>
    <source>
        <strain evidence="8 9">DSM 27148</strain>
    </source>
</reference>
<dbReference type="Pfam" id="PF04055">
    <property type="entry name" value="Radical_SAM"/>
    <property type="match status" value="1"/>
</dbReference>
<evidence type="ECO:0000259" key="7">
    <source>
        <dbReference type="PROSITE" id="PS51918"/>
    </source>
</evidence>
<evidence type="ECO:0000256" key="4">
    <source>
        <dbReference type="ARBA" id="ARBA00022723"/>
    </source>
</evidence>
<dbReference type="InterPro" id="IPR039661">
    <property type="entry name" value="ELP3"/>
</dbReference>
<dbReference type="PANTHER" id="PTHR11135">
    <property type="entry name" value="HISTONE ACETYLTRANSFERASE-RELATED"/>
    <property type="match status" value="1"/>
</dbReference>
<dbReference type="Gene3D" id="3.80.30.20">
    <property type="entry name" value="tm_1862 like domain"/>
    <property type="match status" value="1"/>
</dbReference>
<dbReference type="InterPro" id="IPR032432">
    <property type="entry name" value="Radical_SAM_C"/>
</dbReference>
<dbReference type="InterPro" id="IPR023404">
    <property type="entry name" value="rSAM_horseshoe"/>
</dbReference>
<dbReference type="RefSeq" id="WP_120274382.1">
    <property type="nucleotide sequence ID" value="NZ_RAPN01000002.1"/>
</dbReference>
<gene>
    <name evidence="8" type="ORF">BC643_3343</name>
</gene>
<keyword evidence="4" id="KW-0479">Metal-binding</keyword>
<dbReference type="GO" id="GO:0051539">
    <property type="term" value="F:4 iron, 4 sulfur cluster binding"/>
    <property type="evidence" value="ECO:0007669"/>
    <property type="project" value="UniProtKB-KW"/>
</dbReference>
<evidence type="ECO:0000256" key="1">
    <source>
        <dbReference type="ARBA" id="ARBA00001966"/>
    </source>
</evidence>
<proteinExistence type="predicted"/>
<dbReference type="SFLD" id="SFLDS00029">
    <property type="entry name" value="Radical_SAM"/>
    <property type="match status" value="1"/>
</dbReference>
<dbReference type="InterPro" id="IPR007197">
    <property type="entry name" value="rSAM"/>
</dbReference>
<dbReference type="InterPro" id="IPR006638">
    <property type="entry name" value="Elp3/MiaA/NifB-like_rSAM"/>
</dbReference>
<evidence type="ECO:0000256" key="5">
    <source>
        <dbReference type="ARBA" id="ARBA00023004"/>
    </source>
</evidence>
<dbReference type="Pfam" id="PF16199">
    <property type="entry name" value="Radical_SAM_C"/>
    <property type="match status" value="1"/>
</dbReference>
<dbReference type="SFLD" id="SFLDG01086">
    <property type="entry name" value="elongater_protein-like"/>
    <property type="match status" value="1"/>
</dbReference>
<dbReference type="GO" id="GO:0046872">
    <property type="term" value="F:metal ion binding"/>
    <property type="evidence" value="ECO:0007669"/>
    <property type="project" value="UniProtKB-KW"/>
</dbReference>
<dbReference type="AlphaFoldDB" id="A0A419VYF9"/>
<evidence type="ECO:0000256" key="6">
    <source>
        <dbReference type="ARBA" id="ARBA00023014"/>
    </source>
</evidence>
<dbReference type="SFLD" id="SFLDG01091">
    <property type="entry name" value="uncharacterized_CHP01210-like"/>
    <property type="match status" value="1"/>
</dbReference>
<feature type="domain" description="Radical SAM core" evidence="7">
    <location>
        <begin position="21"/>
        <end position="264"/>
    </location>
</feature>
<dbReference type="GO" id="GO:0003824">
    <property type="term" value="F:catalytic activity"/>
    <property type="evidence" value="ECO:0007669"/>
    <property type="project" value="InterPro"/>
</dbReference>
<dbReference type="SUPFAM" id="SSF102114">
    <property type="entry name" value="Radical SAM enzymes"/>
    <property type="match status" value="1"/>
</dbReference>
<dbReference type="CDD" id="cd01335">
    <property type="entry name" value="Radical_SAM"/>
    <property type="match status" value="1"/>
</dbReference>
<dbReference type="SMART" id="SM00729">
    <property type="entry name" value="Elp3"/>
    <property type="match status" value="1"/>
</dbReference>
<keyword evidence="3" id="KW-0949">S-adenosyl-L-methionine</keyword>
<organism evidence="8 9">
    <name type="scientific">Mangrovibacterium diazotrophicum</name>
    <dbReference type="NCBI Taxonomy" id="1261403"/>
    <lineage>
        <taxon>Bacteria</taxon>
        <taxon>Pseudomonadati</taxon>
        <taxon>Bacteroidota</taxon>
        <taxon>Bacteroidia</taxon>
        <taxon>Marinilabiliales</taxon>
        <taxon>Prolixibacteraceae</taxon>
        <taxon>Mangrovibacterium</taxon>
    </lineage>
</organism>
<dbReference type="Proteomes" id="UP000283387">
    <property type="component" value="Unassembled WGS sequence"/>
</dbReference>
<dbReference type="InterPro" id="IPR058240">
    <property type="entry name" value="rSAM_sf"/>
</dbReference>
<sequence length="314" mass="36727">MQFPWKHNRRYNDFPTYFKSKFNERVQKVSVDAGFTCPNRDGRKALNGCSYCNNKTFKPDYCKLEKSITEQLNQGIEFFAKKYQSMQFLAYFQAYSNTYADVTVLKERYEEALAVEKVIGLVIGTRPDCVTPEVLDYLQELSQKYYVMVEFGVESVKDETLERINRGHDFAAAQWAINETARRGIHNCAHLILGLPGENRSDFLEQAREISKLPVENLKLHQLQIHRGTRMAVEYANRPEDFELFTVDEYIDLVVDYLELLNPNIILERFISQAPKDLLIAPKWGLKNFEFVAKLEKRLAERDTWQGQLYESQK</sequence>
<keyword evidence="5" id="KW-0408">Iron</keyword>
<keyword evidence="6" id="KW-0411">Iron-sulfur</keyword>
<comment type="cofactor">
    <cofactor evidence="1">
        <name>[4Fe-4S] cluster</name>
        <dbReference type="ChEBI" id="CHEBI:49883"/>
    </cofactor>
</comment>
<dbReference type="InterPro" id="IPR005911">
    <property type="entry name" value="YhcC-like"/>
</dbReference>
<dbReference type="OrthoDB" id="9801689at2"/>
<keyword evidence="9" id="KW-1185">Reference proteome</keyword>
<evidence type="ECO:0000256" key="3">
    <source>
        <dbReference type="ARBA" id="ARBA00022691"/>
    </source>
</evidence>
<name>A0A419VYF9_9BACT</name>
<dbReference type="PANTHER" id="PTHR11135:SF1">
    <property type="entry name" value="PROTEIN YHCC"/>
    <property type="match status" value="1"/>
</dbReference>
<comment type="caution">
    <text evidence="8">The sequence shown here is derived from an EMBL/GenBank/DDBJ whole genome shotgun (WGS) entry which is preliminary data.</text>
</comment>
<dbReference type="NCBIfam" id="TIGR01212">
    <property type="entry name" value="TIGR01212 family radical SAM protein"/>
    <property type="match status" value="1"/>
</dbReference>
<accession>A0A419VYF9</accession>
<evidence type="ECO:0000313" key="9">
    <source>
        <dbReference type="Proteomes" id="UP000283387"/>
    </source>
</evidence>
<keyword evidence="2" id="KW-0004">4Fe-4S</keyword>
<dbReference type="PROSITE" id="PS51918">
    <property type="entry name" value="RADICAL_SAM"/>
    <property type="match status" value="1"/>
</dbReference>